<evidence type="ECO:0000313" key="2">
    <source>
        <dbReference type="Proteomes" id="UP000660070"/>
    </source>
</evidence>
<dbReference type="SUPFAM" id="SSF143100">
    <property type="entry name" value="TTHA1013/TTHA0281-like"/>
    <property type="match status" value="1"/>
</dbReference>
<name>A0ABS0F9F2_9FLAO</name>
<keyword evidence="2" id="KW-1185">Reference proteome</keyword>
<dbReference type="EMBL" id="JADPVI010000001">
    <property type="protein sequence ID" value="MBF8456340.1"/>
    <property type="molecule type" value="Genomic_DNA"/>
</dbReference>
<sequence>MKNQKIEVSIEKSNDGTYWGTSQNFEGIVTTFGNSLEELISNFENAFADHIEVAKDLGETYANKFDNVEFDYKMNLTSFFELVPELKISSIAKKANMNESLLRQYKNGLTTASREQTRKIQEAVHELGRELLSVQF</sequence>
<dbReference type="Gene3D" id="3.30.160.250">
    <property type="match status" value="1"/>
</dbReference>
<accession>A0ABS0F9F2</accession>
<dbReference type="RefSeq" id="WP_196078869.1">
    <property type="nucleotide sequence ID" value="NZ_JADPVI010000001.1"/>
</dbReference>
<organism evidence="1 2">
    <name type="scientific">Kaistella gelatinilytica</name>
    <dbReference type="NCBI Taxonomy" id="2787636"/>
    <lineage>
        <taxon>Bacteria</taxon>
        <taxon>Pseudomonadati</taxon>
        <taxon>Bacteroidota</taxon>
        <taxon>Flavobacteriia</taxon>
        <taxon>Flavobacteriales</taxon>
        <taxon>Weeksellaceae</taxon>
        <taxon>Chryseobacterium group</taxon>
        <taxon>Kaistella</taxon>
    </lineage>
</organism>
<protein>
    <submittedName>
        <fullName evidence="1">Type II toxin-antitoxin system HicB family antitoxin</fullName>
    </submittedName>
</protein>
<gene>
    <name evidence="1" type="ORF">IV494_04015</name>
</gene>
<dbReference type="InterPro" id="IPR035069">
    <property type="entry name" value="TTHA1013/TTHA0281-like"/>
</dbReference>
<reference evidence="1 2" key="1">
    <citation type="submission" date="2020-11" db="EMBL/GenBank/DDBJ databases">
        <title>Kaistella gelatinilytica sp. nov., a flavobacterium isolated from Antarctic Soil.</title>
        <authorList>
            <person name="Li J."/>
        </authorList>
    </citation>
    <scope>NUCLEOTIDE SEQUENCE [LARGE SCALE GENOMIC DNA]</scope>
    <source>
        <strain evidence="1 2">G5-32</strain>
    </source>
</reference>
<comment type="caution">
    <text evidence="1">The sequence shown here is derived from an EMBL/GenBank/DDBJ whole genome shotgun (WGS) entry which is preliminary data.</text>
</comment>
<proteinExistence type="predicted"/>
<evidence type="ECO:0000313" key="1">
    <source>
        <dbReference type="EMBL" id="MBF8456340.1"/>
    </source>
</evidence>
<dbReference type="Proteomes" id="UP000660070">
    <property type="component" value="Unassembled WGS sequence"/>
</dbReference>